<organism evidence="3 4">
    <name type="scientific">Pedobacter cryoconitis</name>
    <dbReference type="NCBI Taxonomy" id="188932"/>
    <lineage>
        <taxon>Bacteria</taxon>
        <taxon>Pseudomonadati</taxon>
        <taxon>Bacteroidota</taxon>
        <taxon>Sphingobacteriia</taxon>
        <taxon>Sphingobacteriales</taxon>
        <taxon>Sphingobacteriaceae</taxon>
        <taxon>Pedobacter</taxon>
    </lineage>
</organism>
<dbReference type="PRINTS" id="PR00412">
    <property type="entry name" value="EPOXHYDRLASE"/>
</dbReference>
<reference evidence="3 4" key="1">
    <citation type="submission" date="2020-08" db="EMBL/GenBank/DDBJ databases">
        <title>Genomic Encyclopedia of Type Strains, Phase IV (KMG-V): Genome sequencing to study the core and pangenomes of soil and plant-associated prokaryotes.</title>
        <authorList>
            <person name="Whitman W."/>
        </authorList>
    </citation>
    <scope>NUCLEOTIDE SEQUENCE [LARGE SCALE GENOMIC DNA]</scope>
    <source>
        <strain evidence="3 4">MP7CTX6</strain>
    </source>
</reference>
<evidence type="ECO:0000313" key="3">
    <source>
        <dbReference type="EMBL" id="MBB5623535.1"/>
    </source>
</evidence>
<evidence type="ECO:0000256" key="1">
    <source>
        <dbReference type="ARBA" id="ARBA00022801"/>
    </source>
</evidence>
<dbReference type="PRINTS" id="PR00111">
    <property type="entry name" value="ABHYDROLASE"/>
</dbReference>
<dbReference type="InterPro" id="IPR000639">
    <property type="entry name" value="Epox_hydrolase-like"/>
</dbReference>
<name>A0A7W8YXV5_9SPHI</name>
<dbReference type="AlphaFoldDB" id="A0A7W8YXV5"/>
<dbReference type="GO" id="GO:0016787">
    <property type="term" value="F:hydrolase activity"/>
    <property type="evidence" value="ECO:0007669"/>
    <property type="project" value="UniProtKB-KW"/>
</dbReference>
<dbReference type="EMBL" id="JACHCF010000013">
    <property type="protein sequence ID" value="MBB5623535.1"/>
    <property type="molecule type" value="Genomic_DNA"/>
</dbReference>
<dbReference type="Proteomes" id="UP000537718">
    <property type="component" value="Unassembled WGS sequence"/>
</dbReference>
<dbReference type="Gene3D" id="3.40.50.1820">
    <property type="entry name" value="alpha/beta hydrolase"/>
    <property type="match status" value="1"/>
</dbReference>
<dbReference type="PANTHER" id="PTHR43329">
    <property type="entry name" value="EPOXIDE HYDROLASE"/>
    <property type="match status" value="1"/>
</dbReference>
<dbReference type="InterPro" id="IPR029058">
    <property type="entry name" value="AB_hydrolase_fold"/>
</dbReference>
<dbReference type="SUPFAM" id="SSF53474">
    <property type="entry name" value="alpha/beta-Hydrolases"/>
    <property type="match status" value="1"/>
</dbReference>
<comment type="caution">
    <text evidence="3">The sequence shown here is derived from an EMBL/GenBank/DDBJ whole genome shotgun (WGS) entry which is preliminary data.</text>
</comment>
<dbReference type="RefSeq" id="WP_183869627.1">
    <property type="nucleotide sequence ID" value="NZ_JACHCF010000013.1"/>
</dbReference>
<keyword evidence="1" id="KW-0378">Hydrolase</keyword>
<proteinExistence type="predicted"/>
<dbReference type="Pfam" id="PF00561">
    <property type="entry name" value="Abhydrolase_1"/>
    <property type="match status" value="1"/>
</dbReference>
<dbReference type="InterPro" id="IPR000073">
    <property type="entry name" value="AB_hydrolase_1"/>
</dbReference>
<evidence type="ECO:0000313" key="4">
    <source>
        <dbReference type="Proteomes" id="UP000537718"/>
    </source>
</evidence>
<protein>
    <submittedName>
        <fullName evidence="3">Pimeloyl-ACP methyl ester carboxylesterase</fullName>
    </submittedName>
</protein>
<evidence type="ECO:0000259" key="2">
    <source>
        <dbReference type="Pfam" id="PF00561"/>
    </source>
</evidence>
<gene>
    <name evidence="3" type="ORF">HDE69_004621</name>
</gene>
<feature type="domain" description="AB hydrolase-1" evidence="2">
    <location>
        <begin position="48"/>
        <end position="151"/>
    </location>
</feature>
<accession>A0A7W8YXV5</accession>
<sequence>MKTALNATWNQDAIKDEELVKLVPGFTNKNAIVNGINIHYVEGGQGQPLVLIPGWPQTWWAFHKMMPALAEKFHVIVVDMRGMGSSDKPETGYDKKTMAKDIFELVQQLGYDEVNIGGHDIGAQVAFSFAANHPEATTKLIILDTPHPNAGMYYIPLIPSQNNSLTSDQPQNHLWWMAFNQVKGLPEELLIGRSHLVHNYIFKYASVDESAISAFDRAVYLAAYDNADGIRAGNGWYQTFAQDIEDNKEYAALMVPVIGIGGSGYELLQRELPPFAVDLQVVKVEGSGHFIMEENPEETTALILGFLK</sequence>